<reference evidence="1 2" key="1">
    <citation type="submission" date="2024-02" db="EMBL/GenBank/DDBJ databases">
        <title>FIRST GENOME SEQUENCES OF Leishmania (Viannia) shawi, Leishmania (Viannia) lindenbergi AND Leishmania (Viannia) utingensis.</title>
        <authorList>
            <person name="Resadore F."/>
            <person name="Custodio M.G.F."/>
            <person name="Boite M.C."/>
            <person name="Cupolillo E."/>
            <person name="Ferreira G.E.M."/>
        </authorList>
    </citation>
    <scope>NUCLEOTIDE SEQUENCE [LARGE SCALE GENOMIC DNA]</scope>
    <source>
        <strain evidence="1 2">MCEB/BR/1984/M8408</strain>
    </source>
</reference>
<gene>
    <name evidence="1" type="ORF">Q4I29_006511</name>
</gene>
<protein>
    <submittedName>
        <fullName evidence="1">Uncharacterized protein</fullName>
    </submittedName>
</protein>
<evidence type="ECO:0000313" key="1">
    <source>
        <dbReference type="EMBL" id="KAL0497166.1"/>
    </source>
</evidence>
<comment type="caution">
    <text evidence="1">The sequence shown here is derived from an EMBL/GenBank/DDBJ whole genome shotgun (WGS) entry which is preliminary data.</text>
</comment>
<sequence>CPDAGWSTPRATCGRSASVSSATNNRLCDEVVSAPEFRTALCEVRAETAALRAHAPQQCPPADSPQQWPPPYGGCRARIRVVYATRGAQEASAAPSPLLGSAFTVVEEKKGRLRRRLPLWPRQAGRWLEKSIVTQPRELVLDECGGVMELTASLLQVLLPLHLRALFSSRARGGSVHQRRTCTQRTWPLDQR</sequence>
<proteinExistence type="predicted"/>
<dbReference type="EMBL" id="JBAMZM010000034">
    <property type="protein sequence ID" value="KAL0497166.1"/>
    <property type="molecule type" value="Genomic_DNA"/>
</dbReference>
<keyword evidence="2" id="KW-1185">Reference proteome</keyword>
<evidence type="ECO:0000313" key="2">
    <source>
        <dbReference type="Proteomes" id="UP001443563"/>
    </source>
</evidence>
<feature type="non-terminal residue" evidence="1">
    <location>
        <position position="1"/>
    </location>
</feature>
<accession>A0ABR3DZR8</accession>
<dbReference type="Proteomes" id="UP001443563">
    <property type="component" value="Unassembled WGS sequence"/>
</dbReference>
<name>A0ABR3DZR8_9TRYP</name>
<organism evidence="1 2">
    <name type="scientific">Leishmania shawi</name>
    <dbReference type="NCBI Taxonomy" id="5680"/>
    <lineage>
        <taxon>Eukaryota</taxon>
        <taxon>Discoba</taxon>
        <taxon>Euglenozoa</taxon>
        <taxon>Kinetoplastea</taxon>
        <taxon>Metakinetoplastina</taxon>
        <taxon>Trypanosomatida</taxon>
        <taxon>Trypanosomatidae</taxon>
        <taxon>Leishmaniinae</taxon>
        <taxon>Leishmania</taxon>
        <taxon>Leishmania guyanensis species complex</taxon>
    </lineage>
</organism>